<comment type="caution">
    <text evidence="2">The sequence shown here is derived from an EMBL/GenBank/DDBJ whole genome shotgun (WGS) entry which is preliminary data.</text>
</comment>
<keyword evidence="1" id="KW-0547">Nucleotide-binding</keyword>
<protein>
    <recommendedName>
        <fullName evidence="1">5-oxoprolinase subunit A</fullName>
        <shortName evidence="1">5-OPase subunit A</shortName>
        <ecNumber evidence="1">3.5.2.9</ecNumber>
    </recommendedName>
    <alternativeName>
        <fullName evidence="1">5-oxoprolinase (ATP-hydrolyzing) subunit A</fullName>
    </alternativeName>
</protein>
<dbReference type="GO" id="GO:0005975">
    <property type="term" value="P:carbohydrate metabolic process"/>
    <property type="evidence" value="ECO:0007669"/>
    <property type="project" value="InterPro"/>
</dbReference>
<dbReference type="HAMAP" id="MF_00691">
    <property type="entry name" value="PxpA"/>
    <property type="match status" value="1"/>
</dbReference>
<dbReference type="PANTHER" id="PTHR30292:SF0">
    <property type="entry name" value="5-OXOPROLINASE SUBUNIT A"/>
    <property type="match status" value="1"/>
</dbReference>
<comment type="similarity">
    <text evidence="1">Belongs to the LamB/PxpA family.</text>
</comment>
<dbReference type="Gene3D" id="3.20.20.370">
    <property type="entry name" value="Glycoside hydrolase/deacetylase"/>
    <property type="match status" value="1"/>
</dbReference>
<sequence length="251" mass="27287">MLTIDVNCDMGESFGAYTVGVDKEIITFISSANIACGMHAGDPFVMNKTVRLAKQFDIAIGAHPGFPDLAGFGRRMMEFSSKEIYQIVIYQLGSLSAFCKIHEVKLNHVKPHGALYNLAARDRLIASTIAQAVYQFDPNLVLIGLANSELIKAGKEVGLRVASEVFADRTYQSDGSLTPRTETNAIIENVDEAIQQVKRIVLENNVEATDGSLIKIDADTVCIHGDGSYALTFAKALHQMLKNIGVSIAHL</sequence>
<dbReference type="Pfam" id="PF03746">
    <property type="entry name" value="LamB_YcsF"/>
    <property type="match status" value="1"/>
</dbReference>
<dbReference type="RefSeq" id="WP_026679930.1">
    <property type="nucleotide sequence ID" value="NZ_JAGSOT010000041.1"/>
</dbReference>
<dbReference type="NCBIfam" id="NF003816">
    <property type="entry name" value="PRK05406.1-5"/>
    <property type="match status" value="1"/>
</dbReference>
<comment type="subunit">
    <text evidence="1">Forms a complex composed of PxpA, PxpB and PxpC.</text>
</comment>
<organism evidence="2 3">
    <name type="scientific">Virgibacillus salarius</name>
    <dbReference type="NCBI Taxonomy" id="447199"/>
    <lineage>
        <taxon>Bacteria</taxon>
        <taxon>Bacillati</taxon>
        <taxon>Bacillota</taxon>
        <taxon>Bacilli</taxon>
        <taxon>Bacillales</taxon>
        <taxon>Bacillaceae</taxon>
        <taxon>Virgibacillus</taxon>
    </lineage>
</organism>
<proteinExistence type="inferred from homology"/>
<keyword evidence="1" id="KW-0378">Hydrolase</keyword>
<dbReference type="PANTHER" id="PTHR30292">
    <property type="entry name" value="UNCHARACTERIZED PROTEIN YBGL-RELATED"/>
    <property type="match status" value="1"/>
</dbReference>
<evidence type="ECO:0000313" key="2">
    <source>
        <dbReference type="EMBL" id="MBR7797038.1"/>
    </source>
</evidence>
<name>A0A941DZJ7_9BACI</name>
<dbReference type="NCBIfam" id="NF003814">
    <property type="entry name" value="PRK05406.1-3"/>
    <property type="match status" value="1"/>
</dbReference>
<comment type="function">
    <text evidence="1">Catalyzes the cleavage of 5-oxoproline to form L-glutamate coupled to the hydrolysis of ATP to ADP and inorganic phosphate.</text>
</comment>
<dbReference type="InterPro" id="IPR005501">
    <property type="entry name" value="LamB/YcsF/PxpA-like"/>
</dbReference>
<dbReference type="InterPro" id="IPR011330">
    <property type="entry name" value="Glyco_hydro/deAcase_b/a-brl"/>
</dbReference>
<gene>
    <name evidence="1" type="primary">pxpA</name>
    <name evidence="2" type="ORF">KCX74_13425</name>
</gene>
<dbReference type="CDD" id="cd10787">
    <property type="entry name" value="LamB_YcsF_like"/>
    <property type="match status" value="1"/>
</dbReference>
<dbReference type="EMBL" id="JAGSOT010000041">
    <property type="protein sequence ID" value="MBR7797038.1"/>
    <property type="molecule type" value="Genomic_DNA"/>
</dbReference>
<dbReference type="GO" id="GO:0017168">
    <property type="term" value="F:5-oxoprolinase (ATP-hydrolyzing) activity"/>
    <property type="evidence" value="ECO:0007669"/>
    <property type="project" value="UniProtKB-UniRule"/>
</dbReference>
<reference evidence="2" key="1">
    <citation type="submission" date="2021-04" db="EMBL/GenBank/DDBJ databases">
        <title>Isolation and polyphasic classification of algal microorganism.</title>
        <authorList>
            <person name="Wang S."/>
        </authorList>
    </citation>
    <scope>NUCLEOTIDE SEQUENCE</scope>
    <source>
        <strain evidence="2">720a</strain>
    </source>
</reference>
<evidence type="ECO:0000313" key="3">
    <source>
        <dbReference type="Proteomes" id="UP000675284"/>
    </source>
</evidence>
<dbReference type="Proteomes" id="UP000675284">
    <property type="component" value="Unassembled WGS sequence"/>
</dbReference>
<accession>A0A941DZJ7</accession>
<dbReference type="SUPFAM" id="SSF88713">
    <property type="entry name" value="Glycoside hydrolase/deacetylase"/>
    <property type="match status" value="1"/>
</dbReference>
<keyword evidence="1" id="KW-0067">ATP-binding</keyword>
<keyword evidence="3" id="KW-1185">Reference proteome</keyword>
<evidence type="ECO:0000256" key="1">
    <source>
        <dbReference type="HAMAP-Rule" id="MF_00691"/>
    </source>
</evidence>
<comment type="catalytic activity">
    <reaction evidence="1">
        <text>5-oxo-L-proline + ATP + 2 H2O = L-glutamate + ADP + phosphate + H(+)</text>
        <dbReference type="Rhea" id="RHEA:10348"/>
        <dbReference type="ChEBI" id="CHEBI:15377"/>
        <dbReference type="ChEBI" id="CHEBI:15378"/>
        <dbReference type="ChEBI" id="CHEBI:29985"/>
        <dbReference type="ChEBI" id="CHEBI:30616"/>
        <dbReference type="ChEBI" id="CHEBI:43474"/>
        <dbReference type="ChEBI" id="CHEBI:58402"/>
        <dbReference type="ChEBI" id="CHEBI:456216"/>
        <dbReference type="EC" id="3.5.2.9"/>
    </reaction>
</comment>
<dbReference type="EC" id="3.5.2.9" evidence="1"/>
<dbReference type="AlphaFoldDB" id="A0A941DZJ7"/>
<dbReference type="GO" id="GO:0005524">
    <property type="term" value="F:ATP binding"/>
    <property type="evidence" value="ECO:0007669"/>
    <property type="project" value="UniProtKB-UniRule"/>
</dbReference>